<keyword evidence="2 4" id="KW-0067">ATP-binding</keyword>
<feature type="domain" description="AAA+ ATPase" evidence="5">
    <location>
        <begin position="229"/>
        <end position="366"/>
    </location>
</feature>
<dbReference type="PANTHER" id="PTHR23077">
    <property type="entry name" value="AAA-FAMILY ATPASE"/>
    <property type="match status" value="1"/>
</dbReference>
<dbReference type="Gene3D" id="1.25.40.10">
    <property type="entry name" value="Tetratricopeptide repeat domain"/>
    <property type="match status" value="1"/>
</dbReference>
<dbReference type="EMBL" id="JACIBY010000001">
    <property type="protein sequence ID" value="MBB3836273.1"/>
    <property type="molecule type" value="Genomic_DNA"/>
</dbReference>
<dbReference type="GO" id="GO:0005524">
    <property type="term" value="F:ATP binding"/>
    <property type="evidence" value="ECO:0007669"/>
    <property type="project" value="UniProtKB-KW"/>
</dbReference>
<proteinExistence type="inferred from homology"/>
<evidence type="ECO:0000256" key="4">
    <source>
        <dbReference type="RuleBase" id="RU003651"/>
    </source>
</evidence>
<dbReference type="PANTHER" id="PTHR23077:SF171">
    <property type="entry name" value="NUCLEAR VALOSIN-CONTAINING PROTEIN-LIKE"/>
    <property type="match status" value="1"/>
</dbReference>
<evidence type="ECO:0000256" key="1">
    <source>
        <dbReference type="ARBA" id="ARBA00022741"/>
    </source>
</evidence>
<dbReference type="FunFam" id="3.40.50.300:FF:001025">
    <property type="entry name" value="ATPase family, AAA domain-containing 2B"/>
    <property type="match status" value="1"/>
</dbReference>
<evidence type="ECO:0000313" key="6">
    <source>
        <dbReference type="EMBL" id="MBB3836273.1"/>
    </source>
</evidence>
<organism evidence="6 7">
    <name type="scientific">Runella defluvii</name>
    <dbReference type="NCBI Taxonomy" id="370973"/>
    <lineage>
        <taxon>Bacteria</taxon>
        <taxon>Pseudomonadati</taxon>
        <taxon>Bacteroidota</taxon>
        <taxon>Cytophagia</taxon>
        <taxon>Cytophagales</taxon>
        <taxon>Spirosomataceae</taxon>
        <taxon>Runella</taxon>
    </lineage>
</organism>
<dbReference type="RefSeq" id="WP_310586957.1">
    <property type="nucleotide sequence ID" value="NZ_JACIBY010000001.1"/>
</dbReference>
<dbReference type="InterPro" id="IPR003593">
    <property type="entry name" value="AAA+_ATPase"/>
</dbReference>
<dbReference type="Gene3D" id="1.10.8.60">
    <property type="match status" value="1"/>
</dbReference>
<evidence type="ECO:0000259" key="5">
    <source>
        <dbReference type="SMART" id="SM00382"/>
    </source>
</evidence>
<accession>A0A7W5ZGA6</accession>
<sequence length="473" mass="53750">MIINFVDIKTLFLYIFTFFTKKHRFNFHILLMNQQQIDAFREALKFSPDNLPLRKLLAEALFNLARYDEALIEWKECLRLLPEDNELKVALAKTYFYQKNYTTAQYLLEEVVENHSYASAAMLLSKVLAELGELKQAKHYFDVAIQWDKGVYDKDFDDFLGRKIRDAGLAAPNDWVEEIETMVTHSNIEKPKISFKDVGGMEAVKEEIALKVIHPMKNPEIYKAFGKKIGGGILLYGPPGCGKTLLARATAGEINAHFISVGLNDVLDMWIGNSEKNLHNIFQEARQNAPCVLFFDEVDALGASRSDMRQAAGRFIINQFLDEMDGVKYSNEGVLILGATNSPWYLDSAFRRPGRFDRIIFVQPPDQKAREEIIKLQLLEKPTESVDVQSIAKQTADYSGADLRAVVDIAVESKLPESLKKGRVVPITNADLKNAVGRHKPTTKEWFATAKNYALYSNESGLYDDILKYLKLK</sequence>
<dbReference type="Proteomes" id="UP000541352">
    <property type="component" value="Unassembled WGS sequence"/>
</dbReference>
<dbReference type="GO" id="GO:0016887">
    <property type="term" value="F:ATP hydrolysis activity"/>
    <property type="evidence" value="ECO:0007669"/>
    <property type="project" value="InterPro"/>
</dbReference>
<dbReference type="InterPro" id="IPR003960">
    <property type="entry name" value="ATPase_AAA_CS"/>
</dbReference>
<dbReference type="PROSITE" id="PS00674">
    <property type="entry name" value="AAA"/>
    <property type="match status" value="1"/>
</dbReference>
<dbReference type="Pfam" id="PF00004">
    <property type="entry name" value="AAA"/>
    <property type="match status" value="1"/>
</dbReference>
<dbReference type="Gene3D" id="3.40.50.300">
    <property type="entry name" value="P-loop containing nucleotide triphosphate hydrolases"/>
    <property type="match status" value="1"/>
</dbReference>
<evidence type="ECO:0000256" key="2">
    <source>
        <dbReference type="ARBA" id="ARBA00022840"/>
    </source>
</evidence>
<name>A0A7W5ZGA6_9BACT</name>
<dbReference type="InterPro" id="IPR011990">
    <property type="entry name" value="TPR-like_helical_dom_sf"/>
</dbReference>
<keyword evidence="1 4" id="KW-0547">Nucleotide-binding</keyword>
<dbReference type="AlphaFoldDB" id="A0A7W5ZGA6"/>
<evidence type="ECO:0000256" key="3">
    <source>
        <dbReference type="ARBA" id="ARBA00023054"/>
    </source>
</evidence>
<dbReference type="SMART" id="SM00382">
    <property type="entry name" value="AAA"/>
    <property type="match status" value="1"/>
</dbReference>
<keyword evidence="7" id="KW-1185">Reference proteome</keyword>
<comment type="caution">
    <text evidence="6">The sequence shown here is derived from an EMBL/GenBank/DDBJ whole genome shotgun (WGS) entry which is preliminary data.</text>
</comment>
<dbReference type="SUPFAM" id="SSF52540">
    <property type="entry name" value="P-loop containing nucleoside triphosphate hydrolases"/>
    <property type="match status" value="1"/>
</dbReference>
<comment type="similarity">
    <text evidence="4">Belongs to the AAA ATPase family.</text>
</comment>
<evidence type="ECO:0000313" key="7">
    <source>
        <dbReference type="Proteomes" id="UP000541352"/>
    </source>
</evidence>
<gene>
    <name evidence="6" type="ORF">FHS57_000255</name>
</gene>
<dbReference type="SUPFAM" id="SSF48452">
    <property type="entry name" value="TPR-like"/>
    <property type="match status" value="1"/>
</dbReference>
<keyword evidence="3" id="KW-0175">Coiled coil</keyword>
<dbReference type="InterPro" id="IPR027417">
    <property type="entry name" value="P-loop_NTPase"/>
</dbReference>
<protein>
    <submittedName>
        <fullName evidence="6">AAA+ superfamily predicted ATPase</fullName>
    </submittedName>
</protein>
<dbReference type="InterPro" id="IPR050168">
    <property type="entry name" value="AAA_ATPase_domain"/>
</dbReference>
<dbReference type="InterPro" id="IPR003959">
    <property type="entry name" value="ATPase_AAA_core"/>
</dbReference>
<reference evidence="6 7" key="1">
    <citation type="submission" date="2020-08" db="EMBL/GenBank/DDBJ databases">
        <title>Genomic Encyclopedia of Type Strains, Phase IV (KMG-IV): sequencing the most valuable type-strain genomes for metagenomic binning, comparative biology and taxonomic classification.</title>
        <authorList>
            <person name="Goeker M."/>
        </authorList>
    </citation>
    <scope>NUCLEOTIDE SEQUENCE [LARGE SCALE GENOMIC DNA]</scope>
    <source>
        <strain evidence="6 7">DSM 17976</strain>
    </source>
</reference>